<protein>
    <submittedName>
        <fullName evidence="2">Uncharacterized protein</fullName>
    </submittedName>
</protein>
<gene>
    <name evidence="2" type="ORF">AAG570_008446</name>
</gene>
<name>A0ABD0Z3U1_9HEMI</name>
<accession>A0ABD0Z3U1</accession>
<proteinExistence type="predicted"/>
<feature type="region of interest" description="Disordered" evidence="1">
    <location>
        <begin position="1"/>
        <end position="25"/>
    </location>
</feature>
<feature type="region of interest" description="Disordered" evidence="1">
    <location>
        <begin position="77"/>
        <end position="103"/>
    </location>
</feature>
<evidence type="ECO:0000313" key="3">
    <source>
        <dbReference type="Proteomes" id="UP001558652"/>
    </source>
</evidence>
<sequence length="103" mass="11372">MEIRQNEFGPTNSSESDTTEHGKYGMEDGILGVHVEIPGFQLDTLKSRVLMLLLTTALRYEYDYDPGLREVEYEAYDPPGAESTTANSLMTTTESGTTPTSTT</sequence>
<dbReference type="AlphaFoldDB" id="A0ABD0Z3U1"/>
<keyword evidence="3" id="KW-1185">Reference proteome</keyword>
<evidence type="ECO:0000313" key="2">
    <source>
        <dbReference type="EMBL" id="KAL1138382.1"/>
    </source>
</evidence>
<organism evidence="2 3">
    <name type="scientific">Ranatra chinensis</name>
    <dbReference type="NCBI Taxonomy" id="642074"/>
    <lineage>
        <taxon>Eukaryota</taxon>
        <taxon>Metazoa</taxon>
        <taxon>Ecdysozoa</taxon>
        <taxon>Arthropoda</taxon>
        <taxon>Hexapoda</taxon>
        <taxon>Insecta</taxon>
        <taxon>Pterygota</taxon>
        <taxon>Neoptera</taxon>
        <taxon>Paraneoptera</taxon>
        <taxon>Hemiptera</taxon>
        <taxon>Heteroptera</taxon>
        <taxon>Panheteroptera</taxon>
        <taxon>Nepomorpha</taxon>
        <taxon>Nepidae</taxon>
        <taxon>Ranatrinae</taxon>
        <taxon>Ranatra</taxon>
    </lineage>
</organism>
<evidence type="ECO:0000256" key="1">
    <source>
        <dbReference type="SAM" id="MobiDB-lite"/>
    </source>
</evidence>
<dbReference type="Proteomes" id="UP001558652">
    <property type="component" value="Unassembled WGS sequence"/>
</dbReference>
<feature type="compositionally biased region" description="Low complexity" evidence="1">
    <location>
        <begin position="91"/>
        <end position="103"/>
    </location>
</feature>
<comment type="caution">
    <text evidence="2">The sequence shown here is derived from an EMBL/GenBank/DDBJ whole genome shotgun (WGS) entry which is preliminary data.</text>
</comment>
<reference evidence="2 3" key="1">
    <citation type="submission" date="2024-07" db="EMBL/GenBank/DDBJ databases">
        <title>Chromosome-level genome assembly of the water stick insect Ranatra chinensis (Heteroptera: Nepidae).</title>
        <authorList>
            <person name="Liu X."/>
        </authorList>
    </citation>
    <scope>NUCLEOTIDE SEQUENCE [LARGE SCALE GENOMIC DNA]</scope>
    <source>
        <strain evidence="2">Cailab_2021Rc</strain>
        <tissue evidence="2">Muscle</tissue>
    </source>
</reference>
<dbReference type="EMBL" id="JBFDAA010000003">
    <property type="protein sequence ID" value="KAL1138382.1"/>
    <property type="molecule type" value="Genomic_DNA"/>
</dbReference>